<keyword evidence="1" id="KW-0812">Transmembrane</keyword>
<comment type="caution">
    <text evidence="2">The sequence shown here is derived from an EMBL/GenBank/DDBJ whole genome shotgun (WGS) entry which is preliminary data.</text>
</comment>
<dbReference type="Proteomes" id="UP000178532">
    <property type="component" value="Unassembled WGS sequence"/>
</dbReference>
<accession>A0A1F6DK39</accession>
<dbReference type="SMART" id="SM00855">
    <property type="entry name" value="PGAM"/>
    <property type="match status" value="1"/>
</dbReference>
<sequence length="232" mass="26903">MSPLPFGLAALAVIGIVLLMRPRRFYFVRHGETILNAQHIRQGEEGSLSENGRRQAERVGEVLRPMSIDSIISSTYPRARETAEILKKYLKVHIFYSPLFTERRNPSAIIGKSTRDPGVMHIVDQMDLAYHEDTYRFSDEENFADVKKRARKCLNILARQGARETVVVTHHHFLKILIAYLLYRERLHAKDFVKLSFFNVSDNAGISICEFHPWKFLSRTRGWEVVSYNEQP</sequence>
<evidence type="ECO:0000313" key="2">
    <source>
        <dbReference type="EMBL" id="OGG61784.1"/>
    </source>
</evidence>
<organism evidence="2 3">
    <name type="scientific">Candidatus Kaiserbacteria bacterium RIFCSPHIGHO2_02_FULL_54_22</name>
    <dbReference type="NCBI Taxonomy" id="1798495"/>
    <lineage>
        <taxon>Bacteria</taxon>
        <taxon>Candidatus Kaiseribacteriota</taxon>
    </lineage>
</organism>
<dbReference type="SUPFAM" id="SSF53254">
    <property type="entry name" value="Phosphoglycerate mutase-like"/>
    <property type="match status" value="1"/>
</dbReference>
<dbReference type="GO" id="GO:0016791">
    <property type="term" value="F:phosphatase activity"/>
    <property type="evidence" value="ECO:0007669"/>
    <property type="project" value="TreeGrafter"/>
</dbReference>
<dbReference type="CDD" id="cd07067">
    <property type="entry name" value="HP_PGM_like"/>
    <property type="match status" value="1"/>
</dbReference>
<name>A0A1F6DK39_9BACT</name>
<dbReference type="STRING" id="1798495.A3C19_00835"/>
<dbReference type="PANTHER" id="PTHR48100">
    <property type="entry name" value="BROAD-SPECIFICITY PHOSPHATASE YOR283W-RELATED"/>
    <property type="match status" value="1"/>
</dbReference>
<evidence type="ECO:0008006" key="4">
    <source>
        <dbReference type="Google" id="ProtNLM"/>
    </source>
</evidence>
<dbReference type="Pfam" id="PF00300">
    <property type="entry name" value="His_Phos_1"/>
    <property type="match status" value="1"/>
</dbReference>
<protein>
    <recommendedName>
        <fullName evidence="4">Phosphoglycerate mutase</fullName>
    </recommendedName>
</protein>
<dbReference type="PANTHER" id="PTHR48100:SF44">
    <property type="entry name" value="PHOSPHATASE C1620.13-RELATED"/>
    <property type="match status" value="1"/>
</dbReference>
<dbReference type="InterPro" id="IPR029033">
    <property type="entry name" value="His_PPase_superfam"/>
</dbReference>
<keyword evidence="1" id="KW-1133">Transmembrane helix</keyword>
<dbReference type="GO" id="GO:0005829">
    <property type="term" value="C:cytosol"/>
    <property type="evidence" value="ECO:0007669"/>
    <property type="project" value="TreeGrafter"/>
</dbReference>
<dbReference type="InterPro" id="IPR050275">
    <property type="entry name" value="PGM_Phosphatase"/>
</dbReference>
<keyword evidence="1" id="KW-0472">Membrane</keyword>
<dbReference type="AlphaFoldDB" id="A0A1F6DK39"/>
<evidence type="ECO:0000256" key="1">
    <source>
        <dbReference type="SAM" id="Phobius"/>
    </source>
</evidence>
<dbReference type="EMBL" id="MFLI01000017">
    <property type="protein sequence ID" value="OGG61784.1"/>
    <property type="molecule type" value="Genomic_DNA"/>
</dbReference>
<proteinExistence type="predicted"/>
<gene>
    <name evidence="2" type="ORF">A3C19_00835</name>
</gene>
<reference evidence="2 3" key="1">
    <citation type="journal article" date="2016" name="Nat. Commun.">
        <title>Thousands of microbial genomes shed light on interconnected biogeochemical processes in an aquifer system.</title>
        <authorList>
            <person name="Anantharaman K."/>
            <person name="Brown C.T."/>
            <person name="Hug L.A."/>
            <person name="Sharon I."/>
            <person name="Castelle C.J."/>
            <person name="Probst A.J."/>
            <person name="Thomas B.C."/>
            <person name="Singh A."/>
            <person name="Wilkins M.J."/>
            <person name="Karaoz U."/>
            <person name="Brodie E.L."/>
            <person name="Williams K.H."/>
            <person name="Hubbard S.S."/>
            <person name="Banfield J.F."/>
        </authorList>
    </citation>
    <scope>NUCLEOTIDE SEQUENCE [LARGE SCALE GENOMIC DNA]</scope>
</reference>
<dbReference type="InterPro" id="IPR013078">
    <property type="entry name" value="His_Pase_superF_clade-1"/>
</dbReference>
<dbReference type="Gene3D" id="3.40.50.1240">
    <property type="entry name" value="Phosphoglycerate mutase-like"/>
    <property type="match status" value="1"/>
</dbReference>
<feature type="transmembrane region" description="Helical" evidence="1">
    <location>
        <begin position="6"/>
        <end position="22"/>
    </location>
</feature>
<evidence type="ECO:0000313" key="3">
    <source>
        <dbReference type="Proteomes" id="UP000178532"/>
    </source>
</evidence>